<dbReference type="Gene3D" id="1.20.120.20">
    <property type="entry name" value="Apolipoprotein"/>
    <property type="match status" value="1"/>
</dbReference>
<feature type="transmembrane region" description="Helical" evidence="2">
    <location>
        <begin position="355"/>
        <end position="380"/>
    </location>
</feature>
<evidence type="ECO:0000313" key="4">
    <source>
        <dbReference type="EMBL" id="GGP13576.1"/>
    </source>
</evidence>
<keyword evidence="5" id="KW-1185">Reference proteome</keyword>
<keyword evidence="2" id="KW-1133">Transmembrane helix</keyword>
<feature type="transmembrane region" description="Helical" evidence="2">
    <location>
        <begin position="453"/>
        <end position="475"/>
    </location>
</feature>
<dbReference type="Proteomes" id="UP000641206">
    <property type="component" value="Unassembled WGS sequence"/>
</dbReference>
<proteinExistence type="predicted"/>
<dbReference type="Pfam" id="PF20155">
    <property type="entry name" value="TMP_3"/>
    <property type="match status" value="1"/>
</dbReference>
<name>A0ABQ2NYF1_9BACI</name>
<feature type="transmembrane region" description="Helical" evidence="2">
    <location>
        <begin position="429"/>
        <end position="446"/>
    </location>
</feature>
<protein>
    <recommendedName>
        <fullName evidence="3">Tape measure protein N-terminal domain-containing protein</fullName>
    </recommendedName>
</protein>
<keyword evidence="2" id="KW-0472">Membrane</keyword>
<evidence type="ECO:0000256" key="2">
    <source>
        <dbReference type="SAM" id="Phobius"/>
    </source>
</evidence>
<evidence type="ECO:0000259" key="3">
    <source>
        <dbReference type="Pfam" id="PF20155"/>
    </source>
</evidence>
<feature type="domain" description="Tape measure protein N-terminal" evidence="3">
    <location>
        <begin position="66"/>
        <end position="258"/>
    </location>
</feature>
<organism evidence="4 5">
    <name type="scientific">Oceanobacillus neutriphilus</name>
    <dbReference type="NCBI Taxonomy" id="531815"/>
    <lineage>
        <taxon>Bacteria</taxon>
        <taxon>Bacillati</taxon>
        <taxon>Bacillota</taxon>
        <taxon>Bacilli</taxon>
        <taxon>Bacillales</taxon>
        <taxon>Bacillaceae</taxon>
        <taxon>Oceanobacillus</taxon>
    </lineage>
</organism>
<accession>A0ABQ2NYF1</accession>
<gene>
    <name evidence="4" type="ORF">GCM10011346_34120</name>
</gene>
<dbReference type="InterPro" id="IPR013491">
    <property type="entry name" value="Tape_meas_N"/>
</dbReference>
<evidence type="ECO:0000313" key="5">
    <source>
        <dbReference type="Proteomes" id="UP000641206"/>
    </source>
</evidence>
<evidence type="ECO:0000256" key="1">
    <source>
        <dbReference type="SAM" id="MobiDB-lite"/>
    </source>
</evidence>
<comment type="caution">
    <text evidence="4">The sequence shown here is derived from an EMBL/GenBank/DDBJ whole genome shotgun (WGS) entry which is preliminary data.</text>
</comment>
<feature type="region of interest" description="Disordered" evidence="1">
    <location>
        <begin position="1053"/>
        <end position="1082"/>
    </location>
</feature>
<feature type="transmembrane region" description="Helical" evidence="2">
    <location>
        <begin position="512"/>
        <end position="541"/>
    </location>
</feature>
<sequence length="1082" mass="112805">MHDILVKVGADISNFTKGMSDAAKQAGKMGGAVEKGTLTIGKLVAAVGGIKLLSAGFNMVKDSISQAFRRIDTMEQFDRVMTTMTGSSKKAAQVLDTVNDTVVGTAYGLDVAAKSTQNFVTSGMDVDKATDSIGAWGDAVAFYGDGSNEQFGRVTDALSKMTSKGTVQMDRMNQLTEAGIPAMQIYADATGQSVEQVADTMAEGALDADEFITVMNDALKNGTENFEGIGGAAKEAGASWGAAFDNMKAAVARGVTSIIESIDEMLTNNGLPTMRDLVAEFGSFFEDTLKKIAEAIPNVISAIDGWRDALKPIAPLIIGVATALGILLAASAILGTVRGLISGLTGAVALLGRSFGLATAPMFVVIAVLALVGAAVYQLWQTNEEFRNNVQIIWEHVQQIFSIVLETISGAIVAFIGVLMELIVAMMPVVSYVAEVVASFLGWIVTMMETHSWVANLVSIAVVLFGALAVGIPVIAGIVKVFTMVWTVLKTVWTVVTFVAKVFRILFTVVRIAAAVFAFFTSPLGLIIAGATAVGGVIVWLGGHFEWIGNIVDSVTGWMSDAWSGFLGWLGFETEKTAVSAGDSITGLATTTAQATTEAAQSAETNIGGMHNNVNSHFDGMSQYGVGQMQYLNMAGSQELSGLNTSGSGYVSALSTAAQSNMSDMSSSSIDSVSTMNSDISAMMSELESNGSIDIASLNSSVTSDMGNMSSMSMAEIQALASSGSADFSGLESDMTSSASNMQSEVESSFSGMSSTIESEMSKIESTASSSLSGLASNFSSSMSDISSAIKSGMQEVSSSIQSGMKSVTLSAIAGMVATNTAIATGTVRMNTTVSQGVSKMLKAYTQGFTRINRATSSNMTRIVSTSRNGMNSVTSTFSSGMSRNASISQSAGNRIVSIFNRLNGQLRSAGANAMAGLQSGLNSRSGSVMATARRIANNVASTMRKALKVHSPSRITRAIGGFTGDGLEIGLIRSQSAVLKAANGLAEAAKPNVDMSYATPDGAYGSLSSAVSGAVSVNTQGRDRALIASIDGIRREIAQMQMEMDGQVVGRMVEPGVSRKQSRDNSRRKRYPNGRGGVITT</sequence>
<feature type="transmembrane region" description="Helical" evidence="2">
    <location>
        <begin position="313"/>
        <end position="335"/>
    </location>
</feature>
<feature type="transmembrane region" description="Helical" evidence="2">
    <location>
        <begin position="481"/>
        <end position="500"/>
    </location>
</feature>
<dbReference type="EMBL" id="BMLW01000010">
    <property type="protein sequence ID" value="GGP13576.1"/>
    <property type="molecule type" value="Genomic_DNA"/>
</dbReference>
<dbReference type="NCBIfam" id="TIGR02675">
    <property type="entry name" value="tape_meas_nterm"/>
    <property type="match status" value="1"/>
</dbReference>
<feature type="transmembrane region" description="Helical" evidence="2">
    <location>
        <begin position="400"/>
        <end position="423"/>
    </location>
</feature>
<keyword evidence="2" id="KW-0812">Transmembrane</keyword>
<reference evidence="5" key="1">
    <citation type="journal article" date="2019" name="Int. J. Syst. Evol. Microbiol.">
        <title>The Global Catalogue of Microorganisms (GCM) 10K type strain sequencing project: providing services to taxonomists for standard genome sequencing and annotation.</title>
        <authorList>
            <consortium name="The Broad Institute Genomics Platform"/>
            <consortium name="The Broad Institute Genome Sequencing Center for Infectious Disease"/>
            <person name="Wu L."/>
            <person name="Ma J."/>
        </authorList>
    </citation>
    <scope>NUCLEOTIDE SEQUENCE [LARGE SCALE GENOMIC DNA]</scope>
    <source>
        <strain evidence="5">CGMCC 1.7693</strain>
    </source>
</reference>